<evidence type="ECO:0000313" key="1">
    <source>
        <dbReference type="EMBL" id="GFD12500.1"/>
    </source>
</evidence>
<gene>
    <name evidence="1" type="ORF">Tci_884469</name>
</gene>
<comment type="caution">
    <text evidence="1">The sequence shown here is derived from an EMBL/GenBank/DDBJ whole genome shotgun (WGS) entry which is preliminary data.</text>
</comment>
<feature type="non-terminal residue" evidence="1">
    <location>
        <position position="1"/>
    </location>
</feature>
<name>A0A699TRU4_TANCI</name>
<proteinExistence type="predicted"/>
<sequence>EVFDVKEEEVIETVFDNRSSDEENCLANYRFKKGKGYHEVPPPLTENYMPPKSDILFARLDDSIYKFKISETVTSLTKDEKDALETSIAFVEKTKEVRTSAPLIQDWNTDSNNDGVFRPTHIPAKIDFVKAGESVKPI</sequence>
<dbReference type="AlphaFoldDB" id="A0A699TRU4"/>
<reference evidence="1" key="1">
    <citation type="journal article" date="2019" name="Sci. Rep.">
        <title>Draft genome of Tanacetum cinerariifolium, the natural source of mosquito coil.</title>
        <authorList>
            <person name="Yamashiro T."/>
            <person name="Shiraishi A."/>
            <person name="Satake H."/>
            <person name="Nakayama K."/>
        </authorList>
    </citation>
    <scope>NUCLEOTIDE SEQUENCE</scope>
</reference>
<dbReference type="EMBL" id="BKCJ011266040">
    <property type="protein sequence ID" value="GFD12500.1"/>
    <property type="molecule type" value="Genomic_DNA"/>
</dbReference>
<organism evidence="1">
    <name type="scientific">Tanacetum cinerariifolium</name>
    <name type="common">Dalmatian daisy</name>
    <name type="synonym">Chrysanthemum cinerariifolium</name>
    <dbReference type="NCBI Taxonomy" id="118510"/>
    <lineage>
        <taxon>Eukaryota</taxon>
        <taxon>Viridiplantae</taxon>
        <taxon>Streptophyta</taxon>
        <taxon>Embryophyta</taxon>
        <taxon>Tracheophyta</taxon>
        <taxon>Spermatophyta</taxon>
        <taxon>Magnoliopsida</taxon>
        <taxon>eudicotyledons</taxon>
        <taxon>Gunneridae</taxon>
        <taxon>Pentapetalae</taxon>
        <taxon>asterids</taxon>
        <taxon>campanulids</taxon>
        <taxon>Asterales</taxon>
        <taxon>Asteraceae</taxon>
        <taxon>Asteroideae</taxon>
        <taxon>Anthemideae</taxon>
        <taxon>Anthemidinae</taxon>
        <taxon>Tanacetum</taxon>
    </lineage>
</organism>
<accession>A0A699TRU4</accession>
<protein>
    <submittedName>
        <fullName evidence="1">Uncharacterized protein</fullName>
    </submittedName>
</protein>